<organism evidence="2 3">
    <name type="scientific">Trametes pubescens</name>
    <name type="common">White-rot fungus</name>
    <dbReference type="NCBI Taxonomy" id="154538"/>
    <lineage>
        <taxon>Eukaryota</taxon>
        <taxon>Fungi</taxon>
        <taxon>Dikarya</taxon>
        <taxon>Basidiomycota</taxon>
        <taxon>Agaricomycotina</taxon>
        <taxon>Agaricomycetes</taxon>
        <taxon>Polyporales</taxon>
        <taxon>Polyporaceae</taxon>
        <taxon>Trametes</taxon>
    </lineage>
</organism>
<evidence type="ECO:0000313" key="3">
    <source>
        <dbReference type="Proteomes" id="UP000184267"/>
    </source>
</evidence>
<accession>A0A1M2W5H6</accession>
<reference evidence="2 3" key="1">
    <citation type="submission" date="2016-10" db="EMBL/GenBank/DDBJ databases">
        <title>Genome sequence of the basidiomycete white-rot fungus Trametes pubescens.</title>
        <authorList>
            <person name="Makela M.R."/>
            <person name="Granchi Z."/>
            <person name="Peng M."/>
            <person name="De Vries R.P."/>
            <person name="Grigoriev I."/>
            <person name="Riley R."/>
            <person name="Hilden K."/>
        </authorList>
    </citation>
    <scope>NUCLEOTIDE SEQUENCE [LARGE SCALE GENOMIC DNA]</scope>
    <source>
        <strain evidence="2 3">FBCC735</strain>
    </source>
</reference>
<sequence length="52" mass="5774">MASRRAARKFMQVSKLTLEDAGVSSDSSDTSDDPNAWNNKRAVAELQLSFRD</sequence>
<dbReference type="EMBL" id="MNAD01000197">
    <property type="protein sequence ID" value="OJT15124.1"/>
    <property type="molecule type" value="Genomic_DNA"/>
</dbReference>
<gene>
    <name evidence="2" type="ORF">TRAPUB_8321</name>
</gene>
<feature type="non-terminal residue" evidence="2">
    <location>
        <position position="52"/>
    </location>
</feature>
<dbReference type="Proteomes" id="UP000184267">
    <property type="component" value="Unassembled WGS sequence"/>
</dbReference>
<evidence type="ECO:0000256" key="1">
    <source>
        <dbReference type="SAM" id="MobiDB-lite"/>
    </source>
</evidence>
<keyword evidence="3" id="KW-1185">Reference proteome</keyword>
<evidence type="ECO:0000313" key="2">
    <source>
        <dbReference type="EMBL" id="OJT15124.1"/>
    </source>
</evidence>
<comment type="caution">
    <text evidence="2">The sequence shown here is derived from an EMBL/GenBank/DDBJ whole genome shotgun (WGS) entry which is preliminary data.</text>
</comment>
<feature type="region of interest" description="Disordered" evidence="1">
    <location>
        <begin position="19"/>
        <end position="39"/>
    </location>
</feature>
<protein>
    <submittedName>
        <fullName evidence="2">Uncharacterized protein</fullName>
    </submittedName>
</protein>
<name>A0A1M2W5H6_TRAPU</name>
<dbReference type="AlphaFoldDB" id="A0A1M2W5H6"/>
<proteinExistence type="predicted"/>